<evidence type="ECO:0000256" key="6">
    <source>
        <dbReference type="ARBA" id="ARBA00022989"/>
    </source>
</evidence>
<comment type="subcellular location">
    <subcellularLocation>
        <location evidence="1">Membrane</location>
        <topology evidence="1">Multi-pass membrane protein</topology>
    </subcellularLocation>
</comment>
<evidence type="ECO:0000256" key="7">
    <source>
        <dbReference type="ARBA" id="ARBA00023136"/>
    </source>
</evidence>
<dbReference type="InterPro" id="IPR004761">
    <property type="entry name" value="Spore_GerAB"/>
</dbReference>
<dbReference type="PANTHER" id="PTHR34975">
    <property type="entry name" value="SPORE GERMINATION PROTEIN A2"/>
    <property type="match status" value="1"/>
</dbReference>
<feature type="transmembrane region" description="Helical" evidence="8">
    <location>
        <begin position="102"/>
        <end position="127"/>
    </location>
</feature>
<keyword evidence="10" id="KW-1185">Reference proteome</keyword>
<dbReference type="RefSeq" id="WP_251582132.1">
    <property type="nucleotide sequence ID" value="NZ_JBHTKX010000001.1"/>
</dbReference>
<keyword evidence="3" id="KW-0813">Transport</keyword>
<evidence type="ECO:0000313" key="9">
    <source>
        <dbReference type="EMBL" id="MFD1129211.1"/>
    </source>
</evidence>
<dbReference type="PANTHER" id="PTHR34975:SF2">
    <property type="entry name" value="SPORE GERMINATION PROTEIN A2"/>
    <property type="match status" value="1"/>
</dbReference>
<evidence type="ECO:0000313" key="10">
    <source>
        <dbReference type="Proteomes" id="UP001597169"/>
    </source>
</evidence>
<feature type="transmembrane region" description="Helical" evidence="8">
    <location>
        <begin position="296"/>
        <end position="317"/>
    </location>
</feature>
<keyword evidence="4" id="KW-0309">Germination</keyword>
<keyword evidence="7 8" id="KW-0472">Membrane</keyword>
<feature type="transmembrane region" description="Helical" evidence="8">
    <location>
        <begin position="181"/>
        <end position="202"/>
    </location>
</feature>
<feature type="transmembrane region" description="Helical" evidence="8">
    <location>
        <begin position="7"/>
        <end position="23"/>
    </location>
</feature>
<feature type="transmembrane region" description="Helical" evidence="8">
    <location>
        <begin position="75"/>
        <end position="96"/>
    </location>
</feature>
<evidence type="ECO:0000256" key="2">
    <source>
        <dbReference type="ARBA" id="ARBA00007998"/>
    </source>
</evidence>
<feature type="transmembrane region" description="Helical" evidence="8">
    <location>
        <begin position="329"/>
        <end position="348"/>
    </location>
</feature>
<comment type="similarity">
    <text evidence="2">Belongs to the amino acid-polyamine-organocation (APC) superfamily. Spore germination protein (SGP) (TC 2.A.3.9) family.</text>
</comment>
<keyword evidence="5 8" id="KW-0812">Transmembrane</keyword>
<feature type="transmembrane region" description="Helical" evidence="8">
    <location>
        <begin position="139"/>
        <end position="161"/>
    </location>
</feature>
<name>A0ABW3PYJ9_9BACL</name>
<evidence type="ECO:0000256" key="1">
    <source>
        <dbReference type="ARBA" id="ARBA00004141"/>
    </source>
</evidence>
<keyword evidence="6 8" id="KW-1133">Transmembrane helix</keyword>
<protein>
    <submittedName>
        <fullName evidence="9">GerAB/ArcD/ProY family transporter</fullName>
    </submittedName>
</protein>
<gene>
    <name evidence="9" type="ORF">ACFQ3J_13635</name>
</gene>
<feature type="transmembrane region" description="Helical" evidence="8">
    <location>
        <begin position="209"/>
        <end position="228"/>
    </location>
</feature>
<feature type="transmembrane region" description="Helical" evidence="8">
    <location>
        <begin position="263"/>
        <end position="284"/>
    </location>
</feature>
<organism evidence="9 10">
    <name type="scientific">Paenibacillus provencensis</name>
    <dbReference type="NCBI Taxonomy" id="441151"/>
    <lineage>
        <taxon>Bacteria</taxon>
        <taxon>Bacillati</taxon>
        <taxon>Bacillota</taxon>
        <taxon>Bacilli</taxon>
        <taxon>Bacillales</taxon>
        <taxon>Paenibacillaceae</taxon>
        <taxon>Paenibacillus</taxon>
    </lineage>
</organism>
<dbReference type="Proteomes" id="UP001597169">
    <property type="component" value="Unassembled WGS sequence"/>
</dbReference>
<feature type="transmembrane region" description="Helical" evidence="8">
    <location>
        <begin position="35"/>
        <end position="54"/>
    </location>
</feature>
<evidence type="ECO:0000256" key="5">
    <source>
        <dbReference type="ARBA" id="ARBA00022692"/>
    </source>
</evidence>
<comment type="caution">
    <text evidence="9">The sequence shown here is derived from an EMBL/GenBank/DDBJ whole genome shotgun (WGS) entry which is preliminary data.</text>
</comment>
<evidence type="ECO:0000256" key="8">
    <source>
        <dbReference type="SAM" id="Phobius"/>
    </source>
</evidence>
<accession>A0ABW3PYJ9</accession>
<evidence type="ECO:0000256" key="4">
    <source>
        <dbReference type="ARBA" id="ARBA00022544"/>
    </source>
</evidence>
<dbReference type="EMBL" id="JBHTKX010000001">
    <property type="protein sequence ID" value="MFD1129211.1"/>
    <property type="molecule type" value="Genomic_DNA"/>
</dbReference>
<sequence length="358" mass="41762">MGKSLHVMLMYIVSHLGLIFFLYPDNIISSTEQGHWLPILIGITVHFIFIYIYMKGLSFFPKKDIITIYSEIGKGTAFLFIVPIFLYFIMILLITVRAYSGIITIVFLSKTPLWAIILLLISISSYIAAKGVEVMFRTVFLLSILFLPIILFIFFASFQNVDWRYAIPFNTDFSFITERSYLEGFFAFSGGFLFLGFVQPYYSYDRKYVLWAAAFLIPFFIFSVYIPVLTLGQPTSATTLLPYVVTVDAINIRWLMFDRVTMFFLLSLLSFIMLFLSLVTWKIIRILSHYLPSIKPFNLSIVLSAAVFFSCFLIPDWKDIEQLFWWNTFLRFYILITIPLSIFIFGLLKKRKDKNETI</sequence>
<evidence type="ECO:0000256" key="3">
    <source>
        <dbReference type="ARBA" id="ARBA00022448"/>
    </source>
</evidence>
<proteinExistence type="inferred from homology"/>
<dbReference type="Pfam" id="PF03845">
    <property type="entry name" value="Spore_permease"/>
    <property type="match status" value="1"/>
</dbReference>
<reference evidence="10" key="1">
    <citation type="journal article" date="2019" name="Int. J. Syst. Evol. Microbiol.">
        <title>The Global Catalogue of Microorganisms (GCM) 10K type strain sequencing project: providing services to taxonomists for standard genome sequencing and annotation.</title>
        <authorList>
            <consortium name="The Broad Institute Genomics Platform"/>
            <consortium name="The Broad Institute Genome Sequencing Center for Infectious Disease"/>
            <person name="Wu L."/>
            <person name="Ma J."/>
        </authorList>
    </citation>
    <scope>NUCLEOTIDE SEQUENCE [LARGE SCALE GENOMIC DNA]</scope>
    <source>
        <strain evidence="10">CCUG 53519</strain>
    </source>
</reference>